<dbReference type="AlphaFoldDB" id="A0A139A8S3"/>
<evidence type="ECO:0000256" key="1">
    <source>
        <dbReference type="ARBA" id="ARBA00008903"/>
    </source>
</evidence>
<dbReference type="PANTHER" id="PTHR13812">
    <property type="entry name" value="KETIMINE REDUCTASE MU-CRYSTALLIN"/>
    <property type="match status" value="1"/>
</dbReference>
<dbReference type="STRING" id="1344416.A0A139A8S3"/>
<keyword evidence="3" id="KW-1185">Reference proteome</keyword>
<dbReference type="EMBL" id="KQ965782">
    <property type="protein sequence ID" value="KXS13114.1"/>
    <property type="molecule type" value="Genomic_DNA"/>
</dbReference>
<evidence type="ECO:0000313" key="3">
    <source>
        <dbReference type="Proteomes" id="UP000070544"/>
    </source>
</evidence>
<dbReference type="Pfam" id="PF02423">
    <property type="entry name" value="OCD_Mu_crystall"/>
    <property type="match status" value="1"/>
</dbReference>
<sequence>MAPIRILRSADLPRCLDLDDVLLSQARVFAQLSRHSITMPIRTVFPVGTKGNSFVMPAHVPSSSDAAVSGSVGVKFIGLRNANPARGLAAIQGCVVVASEETAEVVGLVDAVNLTAWRTAAGSALATMLLSSPIATTLLVFGSGAQARAHLLFMMLVRPSIKRIFIVTTNATTGQLLQQELQSQRSGVEVVVLKDSFETALAEADIICTCTSSPTPLFSGHLPKRGAHINAIGSYQLHTRELDPLCVSRCSLVAVDALDDAREEAGDLVDADWDSQVCELGSLYSIDTGRPHMDVDRSDLGPLAESLKLSKQDTAVGWRTKTANESGANKDLTLFKSVGVAAQDIAIATVVLRIAAERGVGTVVDM</sequence>
<dbReference type="OrthoDB" id="41492at2759"/>
<dbReference type="PANTHER" id="PTHR13812:SF19">
    <property type="entry name" value="KETIMINE REDUCTASE MU-CRYSTALLIN"/>
    <property type="match status" value="1"/>
</dbReference>
<dbReference type="OMA" id="WHIRIAL"/>
<dbReference type="Gene3D" id="3.40.50.720">
    <property type="entry name" value="NAD(P)-binding Rossmann-like Domain"/>
    <property type="match status" value="1"/>
</dbReference>
<organism evidence="2 3">
    <name type="scientific">Gonapodya prolifera (strain JEL478)</name>
    <name type="common">Monoblepharis prolifera</name>
    <dbReference type="NCBI Taxonomy" id="1344416"/>
    <lineage>
        <taxon>Eukaryota</taxon>
        <taxon>Fungi</taxon>
        <taxon>Fungi incertae sedis</taxon>
        <taxon>Chytridiomycota</taxon>
        <taxon>Chytridiomycota incertae sedis</taxon>
        <taxon>Monoblepharidomycetes</taxon>
        <taxon>Monoblepharidales</taxon>
        <taxon>Gonapodyaceae</taxon>
        <taxon>Gonapodya</taxon>
    </lineage>
</organism>
<gene>
    <name evidence="2" type="ORF">M427DRAFT_71669</name>
</gene>
<dbReference type="SUPFAM" id="SSF51735">
    <property type="entry name" value="NAD(P)-binding Rossmann-fold domains"/>
    <property type="match status" value="1"/>
</dbReference>
<dbReference type="InterPro" id="IPR036291">
    <property type="entry name" value="NAD(P)-bd_dom_sf"/>
</dbReference>
<accession>A0A139A8S3</accession>
<dbReference type="GO" id="GO:0005737">
    <property type="term" value="C:cytoplasm"/>
    <property type="evidence" value="ECO:0007669"/>
    <property type="project" value="TreeGrafter"/>
</dbReference>
<dbReference type="Gene3D" id="3.30.1780.10">
    <property type="entry name" value="ornithine cyclodeaminase, domain 1"/>
    <property type="match status" value="1"/>
</dbReference>
<reference evidence="2 3" key="1">
    <citation type="journal article" date="2015" name="Genome Biol. Evol.">
        <title>Phylogenomic analyses indicate that early fungi evolved digesting cell walls of algal ancestors of land plants.</title>
        <authorList>
            <person name="Chang Y."/>
            <person name="Wang S."/>
            <person name="Sekimoto S."/>
            <person name="Aerts A.L."/>
            <person name="Choi C."/>
            <person name="Clum A."/>
            <person name="LaButti K.M."/>
            <person name="Lindquist E.A."/>
            <person name="Yee Ngan C."/>
            <person name="Ohm R.A."/>
            <person name="Salamov A.A."/>
            <person name="Grigoriev I.V."/>
            <person name="Spatafora J.W."/>
            <person name="Berbee M.L."/>
        </authorList>
    </citation>
    <scope>NUCLEOTIDE SEQUENCE [LARGE SCALE GENOMIC DNA]</scope>
    <source>
        <strain evidence="2 3">JEL478</strain>
    </source>
</reference>
<dbReference type="PIRSF" id="PIRSF001439">
    <property type="entry name" value="CryM"/>
    <property type="match status" value="1"/>
</dbReference>
<proteinExistence type="inferred from homology"/>
<name>A0A139A8S3_GONPJ</name>
<evidence type="ECO:0000313" key="2">
    <source>
        <dbReference type="EMBL" id="KXS13114.1"/>
    </source>
</evidence>
<protein>
    <submittedName>
        <fullName evidence="2">NAD(P)-binding protein</fullName>
    </submittedName>
</protein>
<dbReference type="InterPro" id="IPR023401">
    <property type="entry name" value="ODC_N"/>
</dbReference>
<dbReference type="Proteomes" id="UP000070544">
    <property type="component" value="Unassembled WGS sequence"/>
</dbReference>
<comment type="similarity">
    <text evidence="1">Belongs to the ornithine cyclodeaminase/mu-crystallin family.</text>
</comment>
<dbReference type="InterPro" id="IPR003462">
    <property type="entry name" value="ODC_Mu_crystall"/>
</dbReference>